<feature type="domain" description="C2HC/C3H-type" evidence="7">
    <location>
        <begin position="371"/>
        <end position="400"/>
    </location>
</feature>
<feature type="compositionally biased region" description="Basic and acidic residues" evidence="6">
    <location>
        <begin position="472"/>
        <end position="487"/>
    </location>
</feature>
<sequence length="495" mass="51814">MASAYDARAAGYDPTAWARERQERIHKAAQRPRPSWNNDFVDSNALAPEADSSGRRHGTDTVIGRRRDSGGTSSRHAAGASGDGGANLAGGDAEPWRHRHTTTPKLPWDDGPAPPAPAADADARSGSAENGYHRADARRAHTCAANSAQEWGDGAAAGWEGGGAMLGTHSGGGGSGGGGGGSRPELLMLLKQKMNSRKGPRKLSGSLPSRSKSATLPARTSFADMGQPQEYADVQLQQCPDCGRRFNEKAFGKHVSVCRQVFLQKRKAFDAAKMRVAGTEMAEFTAKTPSGRGSAAAAARRAASAASARGGATGDDQPVAGNGGAKSAKWRQQSAAFREAIRSARMVTQAQAKGIPLARLPAAAAAAPDPSLVPCPHCARRFNEAAAERHIPRCSSIRAQPSRLAKGSGRGLGVASRKPSGPGRRFVNDLGTAQFTGKQKKEHEAAKIVALGGQAPKAQKMPYKILMGMRNKAKEREAKRLQAEKESGAAARMAS</sequence>
<feature type="region of interest" description="Disordered" evidence="6">
    <location>
        <begin position="306"/>
        <end position="331"/>
    </location>
</feature>
<gene>
    <name evidence="8" type="ORF">JKP88DRAFT_352953</name>
</gene>
<dbReference type="InterPro" id="IPR027973">
    <property type="entry name" value="FSAF1-like"/>
</dbReference>
<accession>A0A835Z9Y9</accession>
<proteinExistence type="predicted"/>
<evidence type="ECO:0000313" key="9">
    <source>
        <dbReference type="Proteomes" id="UP000664859"/>
    </source>
</evidence>
<evidence type="ECO:0000256" key="5">
    <source>
        <dbReference type="PROSITE-ProRule" id="PRU01371"/>
    </source>
</evidence>
<dbReference type="Proteomes" id="UP000664859">
    <property type="component" value="Unassembled WGS sequence"/>
</dbReference>
<dbReference type="PROSITE" id="PS52027">
    <property type="entry name" value="ZF_C2HC_C3H"/>
    <property type="match status" value="2"/>
</dbReference>
<dbReference type="Gene3D" id="3.30.160.60">
    <property type="entry name" value="Classic Zinc Finger"/>
    <property type="match status" value="1"/>
</dbReference>
<organism evidence="8 9">
    <name type="scientific">Tribonema minus</name>
    <dbReference type="NCBI Taxonomy" id="303371"/>
    <lineage>
        <taxon>Eukaryota</taxon>
        <taxon>Sar</taxon>
        <taxon>Stramenopiles</taxon>
        <taxon>Ochrophyta</taxon>
        <taxon>PX clade</taxon>
        <taxon>Xanthophyceae</taxon>
        <taxon>Tribonematales</taxon>
        <taxon>Tribonemataceae</taxon>
        <taxon>Tribonema</taxon>
    </lineage>
</organism>
<feature type="region of interest" description="Disordered" evidence="6">
    <location>
        <begin position="1"/>
        <end position="144"/>
    </location>
</feature>
<feature type="compositionally biased region" description="Low complexity" evidence="6">
    <location>
        <begin position="70"/>
        <end position="80"/>
    </location>
</feature>
<dbReference type="PANTHER" id="PTHR13555">
    <property type="entry name" value="C2H2 ZINC FINGER CGI-62-RELATED"/>
    <property type="match status" value="1"/>
</dbReference>
<protein>
    <recommendedName>
        <fullName evidence="7">C2HC/C3H-type domain-containing protein</fullName>
    </recommendedName>
</protein>
<evidence type="ECO:0000259" key="7">
    <source>
        <dbReference type="PROSITE" id="PS52027"/>
    </source>
</evidence>
<feature type="domain" description="C2HC/C3H-type" evidence="7">
    <location>
        <begin position="235"/>
        <end position="264"/>
    </location>
</feature>
<keyword evidence="2" id="KW-0677">Repeat</keyword>
<keyword evidence="9" id="KW-1185">Reference proteome</keyword>
<dbReference type="PANTHER" id="PTHR13555:SF36">
    <property type="entry name" value="ZINC FINGER C2HC DOMAIN-CONTAINING PROTEIN 1B"/>
    <property type="match status" value="1"/>
</dbReference>
<feature type="region of interest" description="Disordered" evidence="6">
    <location>
        <begin position="471"/>
        <end position="495"/>
    </location>
</feature>
<reference evidence="8" key="1">
    <citation type="submission" date="2021-02" db="EMBL/GenBank/DDBJ databases">
        <title>First Annotated Genome of the Yellow-green Alga Tribonema minus.</title>
        <authorList>
            <person name="Mahan K.M."/>
        </authorList>
    </citation>
    <scope>NUCLEOTIDE SEQUENCE</scope>
    <source>
        <strain evidence="8">UTEX B ZZ1240</strain>
    </source>
</reference>
<dbReference type="InterPro" id="IPR049899">
    <property type="entry name" value="Znf_C2HC_C3H"/>
</dbReference>
<dbReference type="EMBL" id="JAFCMP010000043">
    <property type="protein sequence ID" value="KAG5189921.1"/>
    <property type="molecule type" value="Genomic_DNA"/>
</dbReference>
<dbReference type="InterPro" id="IPR026319">
    <property type="entry name" value="ZC2HC1A/B-like"/>
</dbReference>
<dbReference type="GO" id="GO:0008270">
    <property type="term" value="F:zinc ion binding"/>
    <property type="evidence" value="ECO:0007669"/>
    <property type="project" value="UniProtKB-KW"/>
</dbReference>
<comment type="caution">
    <text evidence="8">The sequence shown here is derived from an EMBL/GenBank/DDBJ whole genome shotgun (WGS) entry which is preliminary data.</text>
</comment>
<evidence type="ECO:0000256" key="3">
    <source>
        <dbReference type="ARBA" id="ARBA00022771"/>
    </source>
</evidence>
<evidence type="ECO:0000256" key="2">
    <source>
        <dbReference type="ARBA" id="ARBA00022737"/>
    </source>
</evidence>
<keyword evidence="1" id="KW-0479">Metal-binding</keyword>
<name>A0A835Z9Y9_9STRA</name>
<feature type="compositionally biased region" description="Basic and acidic residues" evidence="6">
    <location>
        <begin position="52"/>
        <end position="69"/>
    </location>
</feature>
<evidence type="ECO:0000256" key="4">
    <source>
        <dbReference type="ARBA" id="ARBA00022833"/>
    </source>
</evidence>
<evidence type="ECO:0000256" key="1">
    <source>
        <dbReference type="ARBA" id="ARBA00022723"/>
    </source>
</evidence>
<dbReference type="AlphaFoldDB" id="A0A835Z9Y9"/>
<keyword evidence="4" id="KW-0862">Zinc</keyword>
<feature type="region of interest" description="Disordered" evidence="6">
    <location>
        <begin position="195"/>
        <end position="215"/>
    </location>
</feature>
<feature type="region of interest" description="Disordered" evidence="6">
    <location>
        <begin position="401"/>
        <end position="425"/>
    </location>
</feature>
<dbReference type="OrthoDB" id="10066537at2759"/>
<evidence type="ECO:0000256" key="6">
    <source>
        <dbReference type="SAM" id="MobiDB-lite"/>
    </source>
</evidence>
<evidence type="ECO:0000313" key="8">
    <source>
        <dbReference type="EMBL" id="KAG5189921.1"/>
    </source>
</evidence>
<dbReference type="Pfam" id="PF15375">
    <property type="entry name" value="FSAF1"/>
    <property type="match status" value="1"/>
</dbReference>
<keyword evidence="3 5" id="KW-0863">Zinc-finger</keyword>
<dbReference type="Pfam" id="PF13913">
    <property type="entry name" value="zf-C2HC_2"/>
    <property type="match status" value="2"/>
</dbReference>